<protein>
    <submittedName>
        <fullName evidence="2">Uncharacterized protein</fullName>
    </submittedName>
</protein>
<dbReference type="AlphaFoldDB" id="K5WT45"/>
<dbReference type="InParanoid" id="K5WT45"/>
<dbReference type="GeneID" id="18919640"/>
<dbReference type="EMBL" id="JH930474">
    <property type="protein sequence ID" value="EKM53607.1"/>
    <property type="molecule type" value="Genomic_DNA"/>
</dbReference>
<feature type="compositionally biased region" description="Acidic residues" evidence="1">
    <location>
        <begin position="200"/>
        <end position="211"/>
    </location>
</feature>
<feature type="compositionally biased region" description="Polar residues" evidence="1">
    <location>
        <begin position="36"/>
        <end position="47"/>
    </location>
</feature>
<dbReference type="Proteomes" id="UP000008370">
    <property type="component" value="Unassembled WGS sequence"/>
</dbReference>
<feature type="compositionally biased region" description="Low complexity" evidence="1">
    <location>
        <begin position="20"/>
        <end position="35"/>
    </location>
</feature>
<feature type="region of interest" description="Disordered" evidence="1">
    <location>
        <begin position="176"/>
        <end position="243"/>
    </location>
</feature>
<organism evidence="2 3">
    <name type="scientific">Phanerochaete carnosa (strain HHB-10118-sp)</name>
    <name type="common">White-rot fungus</name>
    <name type="synonym">Peniophora carnosa</name>
    <dbReference type="NCBI Taxonomy" id="650164"/>
    <lineage>
        <taxon>Eukaryota</taxon>
        <taxon>Fungi</taxon>
        <taxon>Dikarya</taxon>
        <taxon>Basidiomycota</taxon>
        <taxon>Agaricomycotina</taxon>
        <taxon>Agaricomycetes</taxon>
        <taxon>Polyporales</taxon>
        <taxon>Phanerochaetaceae</taxon>
        <taxon>Phanerochaete</taxon>
    </lineage>
</organism>
<accession>K5WT45</accession>
<evidence type="ECO:0000313" key="2">
    <source>
        <dbReference type="EMBL" id="EKM53607.1"/>
    </source>
</evidence>
<feature type="compositionally biased region" description="Basic residues" evidence="1">
    <location>
        <begin position="101"/>
        <end position="114"/>
    </location>
</feature>
<dbReference type="KEGG" id="pco:PHACADRAFT_30574"/>
<feature type="compositionally biased region" description="Basic and acidic residues" evidence="1">
    <location>
        <begin position="233"/>
        <end position="243"/>
    </location>
</feature>
<reference evidence="2 3" key="1">
    <citation type="journal article" date="2012" name="BMC Genomics">
        <title>Comparative genomics of the white-rot fungi, Phanerochaete carnosa and P. chrysosporium, to elucidate the genetic basis of the distinct wood types they colonize.</title>
        <authorList>
            <person name="Suzuki H."/>
            <person name="MacDonald J."/>
            <person name="Syed K."/>
            <person name="Salamov A."/>
            <person name="Hori C."/>
            <person name="Aerts A."/>
            <person name="Henrissat B."/>
            <person name="Wiebenga A."/>
            <person name="vanKuyk P.A."/>
            <person name="Barry K."/>
            <person name="Lindquist E."/>
            <person name="LaButti K."/>
            <person name="Lapidus A."/>
            <person name="Lucas S."/>
            <person name="Coutinho P."/>
            <person name="Gong Y."/>
            <person name="Samejima M."/>
            <person name="Mahadevan R."/>
            <person name="Abou-Zaid M."/>
            <person name="de Vries R.P."/>
            <person name="Igarashi K."/>
            <person name="Yadav J.S."/>
            <person name="Grigoriev I.V."/>
            <person name="Master E.R."/>
        </authorList>
    </citation>
    <scope>NUCLEOTIDE SEQUENCE [LARGE SCALE GENOMIC DNA]</scope>
    <source>
        <strain evidence="2 3">HHB-10118-sp</strain>
    </source>
</reference>
<proteinExistence type="predicted"/>
<dbReference type="RefSeq" id="XP_007397627.1">
    <property type="nucleotide sequence ID" value="XM_007397565.1"/>
</dbReference>
<evidence type="ECO:0000313" key="3">
    <source>
        <dbReference type="Proteomes" id="UP000008370"/>
    </source>
</evidence>
<feature type="compositionally biased region" description="Basic and acidic residues" evidence="1">
    <location>
        <begin position="212"/>
        <end position="226"/>
    </location>
</feature>
<feature type="region of interest" description="Disordered" evidence="1">
    <location>
        <begin position="1"/>
        <end position="154"/>
    </location>
</feature>
<dbReference type="OrthoDB" id="10580544at2759"/>
<keyword evidence="3" id="KW-1185">Reference proteome</keyword>
<dbReference type="HOGENOM" id="CLU_1142914_0_0_1"/>
<sequence length="243" mass="26101">MFSPPRDPQADGTAAGGHLASRPASSESWSASAESTDQSSDNESVAHSQFGADGEDGGSHTLSADGDAPESPPLSRRHGGGRRTPPELTLPDSSDSPLRSFRARPPGHRKRPSHVHVLTRMMPTKDGRAATPASPAALRLQADEASSPVSPGTDWKNFVQQFRSARTSLGPTDAIFAALSSPPKRPARTAHSRTSSDTTTYDDQEDSDSSVDEDREREETLRKAEEYFFAGRLSHEGHQSDIM</sequence>
<gene>
    <name evidence="2" type="ORF">PHACADRAFT_30574</name>
</gene>
<evidence type="ECO:0000256" key="1">
    <source>
        <dbReference type="SAM" id="MobiDB-lite"/>
    </source>
</evidence>
<name>K5WT45_PHACS</name>